<feature type="transmembrane region" description="Helical" evidence="7">
    <location>
        <begin position="361"/>
        <end position="384"/>
    </location>
</feature>
<evidence type="ECO:0000313" key="10">
    <source>
        <dbReference type="EMBL" id="ABF40934.1"/>
    </source>
</evidence>
<feature type="domain" description="ABC3 transporter permease C-terminal" evidence="8">
    <location>
        <begin position="684"/>
        <end position="797"/>
    </location>
</feature>
<evidence type="ECO:0000256" key="5">
    <source>
        <dbReference type="ARBA" id="ARBA00023136"/>
    </source>
</evidence>
<evidence type="ECO:0000259" key="9">
    <source>
        <dbReference type="Pfam" id="PF12704"/>
    </source>
</evidence>
<dbReference type="eggNOG" id="COG0577">
    <property type="taxonomic scope" value="Bacteria"/>
</dbReference>
<evidence type="ECO:0000256" key="1">
    <source>
        <dbReference type="ARBA" id="ARBA00004651"/>
    </source>
</evidence>
<dbReference type="Proteomes" id="UP000002432">
    <property type="component" value="Chromosome"/>
</dbReference>
<proteinExistence type="inferred from homology"/>
<dbReference type="Pfam" id="PF02687">
    <property type="entry name" value="FtsX"/>
    <property type="match status" value="2"/>
</dbReference>
<keyword evidence="5 7" id="KW-0472">Membrane</keyword>
<dbReference type="HOGENOM" id="CLU_009433_1_0_0"/>
<keyword evidence="4 7" id="KW-1133">Transmembrane helix</keyword>
<dbReference type="InterPro" id="IPR050250">
    <property type="entry name" value="Macrolide_Exporter_MacB"/>
</dbReference>
<keyword evidence="3 7" id="KW-0812">Transmembrane</keyword>
<comment type="subcellular location">
    <subcellularLocation>
        <location evidence="1">Cell membrane</location>
        <topology evidence="1">Multi-pass membrane protein</topology>
    </subcellularLocation>
</comment>
<dbReference type="EMBL" id="CP000360">
    <property type="protein sequence ID" value="ABF40934.1"/>
    <property type="molecule type" value="Genomic_DNA"/>
</dbReference>
<keyword evidence="11" id="KW-1185">Reference proteome</keyword>
<dbReference type="GO" id="GO:0022857">
    <property type="term" value="F:transmembrane transporter activity"/>
    <property type="evidence" value="ECO:0007669"/>
    <property type="project" value="TreeGrafter"/>
</dbReference>
<evidence type="ECO:0000256" key="3">
    <source>
        <dbReference type="ARBA" id="ARBA00022692"/>
    </source>
</evidence>
<sequence>MNFRYALRQAIRRPAFSLAVILTVALGVGGVTAIFTIVHAVLLKPLAYRDPSRLVALRHGATPMRYEEFAAGARTLDSLGAYAGGQDELSLTGYGEPQVLKAARVSANWLGVVGVSPMLGRSFFDSEDREGGPNAAMISAELWHRVFHDDRHILGQTIALDGSTYVVIGVLPPRFQFPIEKTDIWVTHPEQWLRIPRVMQRNSPTLNLFARLKPGVDLATADAELQVLQKNYIQAHPGMLDAKPDTPVHWEQMKDLLVSDIAGKLWMLLGAVTLVLLLVCSNVASLLLVRASARSHEFAVRAAIGASRARIVAQLLTESLLYSFVGGALGLLLAWIGVAFLKQLPGMDLPRSGEIQIDFSVLGFALFLSLVTGLIFGLMPSLSASRTDLNRVLRASGEAGIASDGRRRFLRLSLRSVFVLSQVGISVVLLIGTVLLIRSLANVYRVDPGFESARVVTMSLALSPQRYDTAAKQVSFYEEIVRRVQALPGVQGAAVTRTVPMAGFAMSPIQVAEREFLPLNQRPLAALQSVTPGYLSTMSIPLLRGRDIGNHDRQDAPPIALISVALAKQFWPQYPAGPDPIGQHLVLGTKQERFEIVGICGDVHQAGLDTDVGPEMYTALAQQPPVPATFVVRTASDPLAMTGAIRAQILQVDPDQAVSDVATMGAVIDESEGQLRTMMRLLAIFACVAMVIAVVGLYGFTAYAVEQREREIGIRRALGANRVDVLALILRQTLFLTVAGSVAGVGAAMFLNRLLTDMLFEVKGTDVLTYVTAALLFVTVAVVASYGAAKRAATIDPIIAIRSAN</sequence>
<organism evidence="10 11">
    <name type="scientific">Koribacter versatilis (strain Ellin345)</name>
    <dbReference type="NCBI Taxonomy" id="204669"/>
    <lineage>
        <taxon>Bacteria</taxon>
        <taxon>Pseudomonadati</taxon>
        <taxon>Acidobacteriota</taxon>
        <taxon>Terriglobia</taxon>
        <taxon>Terriglobales</taxon>
        <taxon>Candidatus Korobacteraceae</taxon>
        <taxon>Candidatus Korobacter</taxon>
    </lineage>
</organism>
<accession>Q1IQB6</accession>
<feature type="transmembrane region" description="Helical" evidence="7">
    <location>
        <begin position="320"/>
        <end position="341"/>
    </location>
</feature>
<reference evidence="10 11" key="1">
    <citation type="journal article" date="2009" name="Appl. Environ. Microbiol.">
        <title>Three genomes from the phylum Acidobacteria provide insight into the lifestyles of these microorganisms in soils.</title>
        <authorList>
            <person name="Ward N.L."/>
            <person name="Challacombe J.F."/>
            <person name="Janssen P.H."/>
            <person name="Henrissat B."/>
            <person name="Coutinho P.M."/>
            <person name="Wu M."/>
            <person name="Xie G."/>
            <person name="Haft D.H."/>
            <person name="Sait M."/>
            <person name="Badger J."/>
            <person name="Barabote R.D."/>
            <person name="Bradley B."/>
            <person name="Brettin T.S."/>
            <person name="Brinkac L.M."/>
            <person name="Bruce D."/>
            <person name="Creasy T."/>
            <person name="Daugherty S.C."/>
            <person name="Davidsen T.M."/>
            <person name="DeBoy R.T."/>
            <person name="Detter J.C."/>
            <person name="Dodson R.J."/>
            <person name="Durkin A.S."/>
            <person name="Ganapathy A."/>
            <person name="Gwinn-Giglio M."/>
            <person name="Han C.S."/>
            <person name="Khouri H."/>
            <person name="Kiss H."/>
            <person name="Kothari S.P."/>
            <person name="Madupu R."/>
            <person name="Nelson K.E."/>
            <person name="Nelson W.C."/>
            <person name="Paulsen I."/>
            <person name="Penn K."/>
            <person name="Ren Q."/>
            <person name="Rosovitz M.J."/>
            <person name="Selengut J.D."/>
            <person name="Shrivastava S."/>
            <person name="Sullivan S.A."/>
            <person name="Tapia R."/>
            <person name="Thompson L.S."/>
            <person name="Watkins K.L."/>
            <person name="Yang Q."/>
            <person name="Yu C."/>
            <person name="Zafar N."/>
            <person name="Zhou L."/>
            <person name="Kuske C.R."/>
        </authorList>
    </citation>
    <scope>NUCLEOTIDE SEQUENCE [LARGE SCALE GENOMIC DNA]</scope>
    <source>
        <strain evidence="10 11">Ellin345</strain>
    </source>
</reference>
<evidence type="ECO:0000256" key="4">
    <source>
        <dbReference type="ARBA" id="ARBA00022989"/>
    </source>
</evidence>
<dbReference type="InterPro" id="IPR025857">
    <property type="entry name" value="MacB_PCD"/>
</dbReference>
<feature type="domain" description="ABC3 transporter permease C-terminal" evidence="8">
    <location>
        <begin position="271"/>
        <end position="388"/>
    </location>
</feature>
<feature type="transmembrane region" description="Helical" evidence="7">
    <location>
        <begin position="770"/>
        <end position="789"/>
    </location>
</feature>
<dbReference type="PANTHER" id="PTHR30572:SF4">
    <property type="entry name" value="ABC TRANSPORTER PERMEASE YTRF"/>
    <property type="match status" value="1"/>
</dbReference>
<evidence type="ECO:0000256" key="2">
    <source>
        <dbReference type="ARBA" id="ARBA00022475"/>
    </source>
</evidence>
<evidence type="ECO:0000259" key="8">
    <source>
        <dbReference type="Pfam" id="PF02687"/>
    </source>
</evidence>
<evidence type="ECO:0000256" key="6">
    <source>
        <dbReference type="ARBA" id="ARBA00038076"/>
    </source>
</evidence>
<dbReference type="AlphaFoldDB" id="Q1IQB6"/>
<evidence type="ECO:0000256" key="7">
    <source>
        <dbReference type="SAM" id="Phobius"/>
    </source>
</evidence>
<feature type="domain" description="MacB-like periplasmic core" evidence="9">
    <location>
        <begin position="17"/>
        <end position="226"/>
    </location>
</feature>
<gene>
    <name evidence="10" type="ordered locus">Acid345_1933</name>
</gene>
<dbReference type="OrthoDB" id="127329at2"/>
<dbReference type="EnsemblBacteria" id="ABF40934">
    <property type="protein sequence ID" value="ABF40934"/>
    <property type="gene ID" value="Acid345_1933"/>
</dbReference>
<name>Q1IQB6_KORVE</name>
<feature type="transmembrane region" description="Helical" evidence="7">
    <location>
        <begin position="681"/>
        <end position="705"/>
    </location>
</feature>
<dbReference type="Pfam" id="PF12704">
    <property type="entry name" value="MacB_PCD"/>
    <property type="match status" value="2"/>
</dbReference>
<dbReference type="RefSeq" id="WP_011522735.1">
    <property type="nucleotide sequence ID" value="NC_008009.1"/>
</dbReference>
<feature type="domain" description="MacB-like periplasmic core" evidence="9">
    <location>
        <begin position="424"/>
        <end position="607"/>
    </location>
</feature>
<dbReference type="STRING" id="204669.Acid345_1933"/>
<comment type="similarity">
    <text evidence="6">Belongs to the ABC-4 integral membrane protein family.</text>
</comment>
<protein>
    <submittedName>
        <fullName evidence="10">ABC efflux pump, inner membrane subunit</fullName>
    </submittedName>
</protein>
<dbReference type="NCBIfam" id="TIGR03434">
    <property type="entry name" value="ADOP"/>
    <property type="match status" value="1"/>
</dbReference>
<dbReference type="InterPro" id="IPR003838">
    <property type="entry name" value="ABC3_permease_C"/>
</dbReference>
<keyword evidence="2" id="KW-1003">Cell membrane</keyword>
<feature type="transmembrane region" description="Helical" evidence="7">
    <location>
        <begin position="416"/>
        <end position="437"/>
    </location>
</feature>
<feature type="transmembrane region" description="Helical" evidence="7">
    <location>
        <begin position="265"/>
        <end position="289"/>
    </location>
</feature>
<dbReference type="GO" id="GO:0005886">
    <property type="term" value="C:plasma membrane"/>
    <property type="evidence" value="ECO:0007669"/>
    <property type="project" value="UniProtKB-SubCell"/>
</dbReference>
<dbReference type="InterPro" id="IPR017800">
    <property type="entry name" value="ADOP"/>
</dbReference>
<evidence type="ECO:0000313" key="11">
    <source>
        <dbReference type="Proteomes" id="UP000002432"/>
    </source>
</evidence>
<dbReference type="KEGG" id="aba:Acid345_1933"/>
<dbReference type="PANTHER" id="PTHR30572">
    <property type="entry name" value="MEMBRANE COMPONENT OF TRANSPORTER-RELATED"/>
    <property type="match status" value="1"/>
</dbReference>
<feature type="transmembrane region" description="Helical" evidence="7">
    <location>
        <begin position="725"/>
        <end position="750"/>
    </location>
</feature>